<reference evidence="2 3" key="1">
    <citation type="submission" date="2018-06" db="EMBL/GenBank/DDBJ databases">
        <authorList>
            <consortium name="Pathogen Informatics"/>
            <person name="Doyle S."/>
        </authorList>
    </citation>
    <scope>NUCLEOTIDE SEQUENCE [LARGE SCALE GENOMIC DNA]</scope>
    <source>
        <strain evidence="2 3">NCTC7911</strain>
    </source>
</reference>
<dbReference type="AlphaFoldDB" id="A0A378QF40"/>
<dbReference type="Gene3D" id="3.40.50.2000">
    <property type="entry name" value="Glycogen Phosphorylase B"/>
    <property type="match status" value="2"/>
</dbReference>
<proteinExistence type="predicted"/>
<sequence>MKILHVLLTRMPIPPVKYGGTERVLWALYQGQTALGHDVRFLLKENVNNTPYVQVYDANKPLHEQIDDWADIVHFHFPYEGQLHKPFVCTEHSNCEIEKEFPINTIYLSSKHAENNNAVCYVHNGLYWADYGEPNLDNPQNYVHFLAKASWRVKNLQGTVRIAQNANMPLHVLGGNRFNIRRNPYFYFSPNLTFHGMVGGETKNKLIANSKGLIFPVLWHEPFGLAVTESLYLGCPVFASPFGSLPDIISQENIGVLSDSYEVLTQAVKEIDRFDRKACHEHAKNNFSHLSMSKAYVECYEKVLAGESLNPSNPCSKANIKAKLNMIDE</sequence>
<dbReference type="SUPFAM" id="SSF53756">
    <property type="entry name" value="UDP-Glycosyltransferase/glycogen phosphorylase"/>
    <property type="match status" value="1"/>
</dbReference>
<evidence type="ECO:0000313" key="3">
    <source>
        <dbReference type="Proteomes" id="UP000254107"/>
    </source>
</evidence>
<keyword evidence="3" id="KW-1185">Reference proteome</keyword>
<accession>A0A378QF40</accession>
<gene>
    <name evidence="2" type="ORF">NCTC7911_00903</name>
</gene>
<dbReference type="GeneID" id="302269540"/>
<feature type="domain" description="Glycosyl transferase family 1" evidence="1">
    <location>
        <begin position="161"/>
        <end position="272"/>
    </location>
</feature>
<dbReference type="PANTHER" id="PTHR12526">
    <property type="entry name" value="GLYCOSYLTRANSFERASE"/>
    <property type="match status" value="1"/>
</dbReference>
<dbReference type="GO" id="GO:0016757">
    <property type="term" value="F:glycosyltransferase activity"/>
    <property type="evidence" value="ECO:0007669"/>
    <property type="project" value="InterPro"/>
</dbReference>
<dbReference type="EMBL" id="UGQC01000001">
    <property type="protein sequence ID" value="STY99527.1"/>
    <property type="molecule type" value="Genomic_DNA"/>
</dbReference>
<protein>
    <submittedName>
        <fullName evidence="2">Sucrose synthase</fullName>
    </submittedName>
</protein>
<dbReference type="GO" id="GO:1901135">
    <property type="term" value="P:carbohydrate derivative metabolic process"/>
    <property type="evidence" value="ECO:0007669"/>
    <property type="project" value="UniProtKB-ARBA"/>
</dbReference>
<evidence type="ECO:0000259" key="1">
    <source>
        <dbReference type="Pfam" id="PF00534"/>
    </source>
</evidence>
<dbReference type="PANTHER" id="PTHR12526:SF595">
    <property type="entry name" value="BLL5217 PROTEIN"/>
    <property type="match status" value="1"/>
</dbReference>
<dbReference type="Proteomes" id="UP000254107">
    <property type="component" value="Unassembled WGS sequence"/>
</dbReference>
<organism evidence="2 3">
    <name type="scientific">Moraxella lacunata</name>
    <dbReference type="NCBI Taxonomy" id="477"/>
    <lineage>
        <taxon>Bacteria</taxon>
        <taxon>Pseudomonadati</taxon>
        <taxon>Pseudomonadota</taxon>
        <taxon>Gammaproteobacteria</taxon>
        <taxon>Moraxellales</taxon>
        <taxon>Moraxellaceae</taxon>
        <taxon>Moraxella</taxon>
    </lineage>
</organism>
<name>A0A378QF40_MORLA</name>
<evidence type="ECO:0000313" key="2">
    <source>
        <dbReference type="EMBL" id="STY99527.1"/>
    </source>
</evidence>
<dbReference type="Pfam" id="PF00534">
    <property type="entry name" value="Glycos_transf_1"/>
    <property type="match status" value="1"/>
</dbReference>
<dbReference type="CDD" id="cd03802">
    <property type="entry name" value="GT4_AviGT4-like"/>
    <property type="match status" value="1"/>
</dbReference>
<dbReference type="RefSeq" id="WP_115247387.1">
    <property type="nucleotide sequence ID" value="NZ_UGQC01000001.1"/>
</dbReference>
<dbReference type="InterPro" id="IPR001296">
    <property type="entry name" value="Glyco_trans_1"/>
</dbReference>